<dbReference type="SMART" id="SM00899">
    <property type="entry name" value="FeoA"/>
    <property type="match status" value="1"/>
</dbReference>
<proteinExistence type="predicted"/>
<dbReference type="Gene3D" id="2.30.30.90">
    <property type="match status" value="1"/>
</dbReference>
<dbReference type="InterPro" id="IPR008988">
    <property type="entry name" value="Transcriptional_repressor_C"/>
</dbReference>
<dbReference type="PANTHER" id="PTHR42954:SF2">
    <property type="entry name" value="FE(2+) TRANSPORT PROTEIN A"/>
    <property type="match status" value="1"/>
</dbReference>
<dbReference type="SUPFAM" id="SSF50037">
    <property type="entry name" value="C-terminal domain of transcriptional repressors"/>
    <property type="match status" value="1"/>
</dbReference>
<dbReference type="InterPro" id="IPR007167">
    <property type="entry name" value="Fe-transptr_FeoA-like"/>
</dbReference>
<reference evidence="4" key="1">
    <citation type="submission" date="2016-10" db="EMBL/GenBank/DDBJ databases">
        <authorList>
            <person name="Varghese N."/>
            <person name="Submissions S."/>
        </authorList>
    </citation>
    <scope>NUCLEOTIDE SEQUENCE [LARGE SCALE GENOMIC DNA]</scope>
    <source>
        <strain evidence="4">DSM 27981</strain>
    </source>
</reference>
<dbReference type="AlphaFoldDB" id="A0A1I1ZZ71"/>
<evidence type="ECO:0000256" key="1">
    <source>
        <dbReference type="ARBA" id="ARBA00023004"/>
    </source>
</evidence>
<dbReference type="STRING" id="1177982.SAMN04489711_101421"/>
<evidence type="ECO:0000259" key="2">
    <source>
        <dbReference type="SMART" id="SM00899"/>
    </source>
</evidence>
<dbReference type="OrthoDB" id="559009at2"/>
<dbReference type="EMBL" id="FONX01000001">
    <property type="protein sequence ID" value="SFE36698.1"/>
    <property type="molecule type" value="Genomic_DNA"/>
</dbReference>
<feature type="domain" description="Ferrous iron transporter FeoA-like" evidence="2">
    <location>
        <begin position="22"/>
        <end position="100"/>
    </location>
</feature>
<organism evidence="3 4">
    <name type="scientific">Paracidovorax wautersii</name>
    <dbReference type="NCBI Taxonomy" id="1177982"/>
    <lineage>
        <taxon>Bacteria</taxon>
        <taxon>Pseudomonadati</taxon>
        <taxon>Pseudomonadota</taxon>
        <taxon>Betaproteobacteria</taxon>
        <taxon>Burkholderiales</taxon>
        <taxon>Comamonadaceae</taxon>
        <taxon>Paracidovorax</taxon>
    </lineage>
</organism>
<dbReference type="GO" id="GO:0046914">
    <property type="term" value="F:transition metal ion binding"/>
    <property type="evidence" value="ECO:0007669"/>
    <property type="project" value="InterPro"/>
</dbReference>
<evidence type="ECO:0000313" key="3">
    <source>
        <dbReference type="EMBL" id="SFE36698.1"/>
    </source>
</evidence>
<protein>
    <submittedName>
        <fullName evidence="3">Ferrous iron transport protein A</fullName>
    </submittedName>
</protein>
<dbReference type="InterPro" id="IPR038157">
    <property type="entry name" value="FeoA_core_dom"/>
</dbReference>
<gene>
    <name evidence="3" type="ORF">SAMN04489711_101421</name>
</gene>
<keyword evidence="4" id="KW-1185">Reference proteome</keyword>
<name>A0A1I1ZZ71_9BURK</name>
<dbReference type="Pfam" id="PF04023">
    <property type="entry name" value="FeoA"/>
    <property type="match status" value="1"/>
</dbReference>
<keyword evidence="1" id="KW-0408">Iron</keyword>
<dbReference type="Proteomes" id="UP000199119">
    <property type="component" value="Unassembled WGS sequence"/>
</dbReference>
<evidence type="ECO:0000313" key="4">
    <source>
        <dbReference type="Proteomes" id="UP000199119"/>
    </source>
</evidence>
<accession>A0A1I1ZZ71</accession>
<dbReference type="PANTHER" id="PTHR42954">
    <property type="entry name" value="FE(2+) TRANSPORT PROTEIN A"/>
    <property type="match status" value="1"/>
</dbReference>
<dbReference type="RefSeq" id="WP_092937090.1">
    <property type="nucleotide sequence ID" value="NZ_FONX01000001.1"/>
</dbReference>
<dbReference type="InterPro" id="IPR052713">
    <property type="entry name" value="FeoA"/>
</dbReference>
<sequence>MKIFQDGATASLAPAAASAPGARLDTLARDVPATVTALLPAQSAAERDLVLRLMEIGFLPGEPVRVVARSLPGGDPIAVRVGQATFALRRHEAALVQVQVQAHVQQPEGVAA</sequence>